<name>A0A521BXY6_9SPHI</name>
<reference evidence="1 2" key="1">
    <citation type="submission" date="2017-05" db="EMBL/GenBank/DDBJ databases">
        <authorList>
            <person name="Varghese N."/>
            <person name="Submissions S."/>
        </authorList>
    </citation>
    <scope>NUCLEOTIDE SEQUENCE [LARGE SCALE GENOMIC DNA]</scope>
    <source>
        <strain evidence="1 2">DSM 21342</strain>
    </source>
</reference>
<gene>
    <name evidence="1" type="ORF">SAMN06265350_10321</name>
</gene>
<proteinExistence type="predicted"/>
<protein>
    <submittedName>
        <fullName evidence="1">YtxH-like protein</fullName>
    </submittedName>
</protein>
<organism evidence="1 2">
    <name type="scientific">Solitalea koreensis</name>
    <dbReference type="NCBI Taxonomy" id="543615"/>
    <lineage>
        <taxon>Bacteria</taxon>
        <taxon>Pseudomonadati</taxon>
        <taxon>Bacteroidota</taxon>
        <taxon>Sphingobacteriia</taxon>
        <taxon>Sphingobacteriales</taxon>
        <taxon>Sphingobacteriaceae</taxon>
        <taxon>Solitalea</taxon>
    </lineage>
</organism>
<dbReference type="InterPro" id="IPR024623">
    <property type="entry name" value="YtxH"/>
</dbReference>
<evidence type="ECO:0000313" key="2">
    <source>
        <dbReference type="Proteomes" id="UP000315971"/>
    </source>
</evidence>
<dbReference type="AlphaFoldDB" id="A0A521BXY6"/>
<evidence type="ECO:0000313" key="1">
    <source>
        <dbReference type="EMBL" id="SMO52036.1"/>
    </source>
</evidence>
<sequence length="76" mass="7893">MNDNSKTMLALLAGVAVGAALGILLAPEKGTDLREKLGDNLKKTGDDLLGKLNSTIETAKSKLASRVNQASEELGI</sequence>
<dbReference type="Proteomes" id="UP000315971">
    <property type="component" value="Unassembled WGS sequence"/>
</dbReference>
<dbReference type="EMBL" id="FXSZ01000003">
    <property type="protein sequence ID" value="SMO52036.1"/>
    <property type="molecule type" value="Genomic_DNA"/>
</dbReference>
<dbReference type="RefSeq" id="WP_142602243.1">
    <property type="nucleotide sequence ID" value="NZ_FXSZ01000003.1"/>
</dbReference>
<keyword evidence="2" id="KW-1185">Reference proteome</keyword>
<dbReference type="Pfam" id="PF12732">
    <property type="entry name" value="YtxH"/>
    <property type="match status" value="1"/>
</dbReference>
<accession>A0A521BXY6</accession>